<name>A0A174DZ03_9FIRM</name>
<dbReference type="RefSeq" id="WP_057571296.1">
    <property type="nucleotide sequence ID" value="NZ_CATYWZ010000019.1"/>
</dbReference>
<evidence type="ECO:0000313" key="2">
    <source>
        <dbReference type="EMBL" id="CUO29295.1"/>
    </source>
</evidence>
<dbReference type="Proteomes" id="UP000095512">
    <property type="component" value="Unassembled WGS sequence"/>
</dbReference>
<proteinExistence type="predicted"/>
<evidence type="ECO:0000313" key="3">
    <source>
        <dbReference type="Proteomes" id="UP000095512"/>
    </source>
</evidence>
<feature type="chain" id="PRO_5008020317" evidence="1">
    <location>
        <begin position="25"/>
        <end position="172"/>
    </location>
</feature>
<sequence>MKKNSVVLFCSLLLSILMSLTVWAGPFNLNDYSSVNTPSDLLPKTVRSAYGYDSTKVRGNFFAEANVLITNQGNGDIGGVATAYLDVPADEAYITIYLDRWDVAGERWRQVTYYDAEFYAKDYQEGLNRPSLNITFKNQDKGYYYRLRGAFVVVYDGEFEGYSPATDGVWVD</sequence>
<gene>
    <name evidence="2" type="ORF">ERS852480_00811</name>
</gene>
<keyword evidence="1" id="KW-0732">Signal</keyword>
<organism evidence="2 3">
    <name type="scientific">Enterocloster clostridioformis</name>
    <dbReference type="NCBI Taxonomy" id="1531"/>
    <lineage>
        <taxon>Bacteria</taxon>
        <taxon>Bacillati</taxon>
        <taxon>Bacillota</taxon>
        <taxon>Clostridia</taxon>
        <taxon>Lachnospirales</taxon>
        <taxon>Lachnospiraceae</taxon>
        <taxon>Enterocloster</taxon>
    </lineage>
</organism>
<dbReference type="AlphaFoldDB" id="A0A174DZ03"/>
<reference evidence="2 3" key="1">
    <citation type="submission" date="2015-09" db="EMBL/GenBank/DDBJ databases">
        <authorList>
            <consortium name="Pathogen Informatics"/>
        </authorList>
    </citation>
    <scope>NUCLEOTIDE SEQUENCE [LARGE SCALE GENOMIC DNA]</scope>
    <source>
        <strain evidence="2 3">2789STDY5834865</strain>
    </source>
</reference>
<protein>
    <submittedName>
        <fullName evidence="2">Uncharacterized protein</fullName>
    </submittedName>
</protein>
<feature type="signal peptide" evidence="1">
    <location>
        <begin position="1"/>
        <end position="24"/>
    </location>
</feature>
<evidence type="ECO:0000256" key="1">
    <source>
        <dbReference type="SAM" id="SignalP"/>
    </source>
</evidence>
<accession>A0A174DZ03</accession>
<dbReference type="EMBL" id="CZAB01000004">
    <property type="protein sequence ID" value="CUO29295.1"/>
    <property type="molecule type" value="Genomic_DNA"/>
</dbReference>